<feature type="transmembrane region" description="Helical" evidence="1">
    <location>
        <begin position="84"/>
        <end position="106"/>
    </location>
</feature>
<feature type="transmembrane region" description="Helical" evidence="1">
    <location>
        <begin position="113"/>
        <end position="129"/>
    </location>
</feature>
<feature type="transmembrane region" description="Helical" evidence="1">
    <location>
        <begin position="12"/>
        <end position="28"/>
    </location>
</feature>
<protein>
    <submittedName>
        <fullName evidence="2">Peptidase M50B-like</fullName>
    </submittedName>
</protein>
<dbReference type="PANTHER" id="PTHR33979:SF2">
    <property type="entry name" value="PEPTIDASE M50B-LIKE-DOMAIN-CONTAINING PROTEIN"/>
    <property type="match status" value="1"/>
</dbReference>
<keyword evidence="1" id="KW-0812">Transmembrane</keyword>
<feature type="transmembrane region" description="Helical" evidence="1">
    <location>
        <begin position="135"/>
        <end position="153"/>
    </location>
</feature>
<accession>A0A1H8BZB8</accession>
<organism evidence="2 3">
    <name type="scientific">Stigmatella aurantiaca</name>
    <dbReference type="NCBI Taxonomy" id="41"/>
    <lineage>
        <taxon>Bacteria</taxon>
        <taxon>Pseudomonadati</taxon>
        <taxon>Myxococcota</taxon>
        <taxon>Myxococcia</taxon>
        <taxon>Myxococcales</taxon>
        <taxon>Cystobacterineae</taxon>
        <taxon>Archangiaceae</taxon>
        <taxon>Stigmatella</taxon>
    </lineage>
</organism>
<keyword evidence="1" id="KW-1133">Transmembrane helix</keyword>
<feature type="transmembrane region" description="Helical" evidence="1">
    <location>
        <begin position="160"/>
        <end position="175"/>
    </location>
</feature>
<evidence type="ECO:0000313" key="2">
    <source>
        <dbReference type="EMBL" id="SEM88180.1"/>
    </source>
</evidence>
<dbReference type="RefSeq" id="WP_075010410.1">
    <property type="nucleotide sequence ID" value="NZ_FOAP01000025.1"/>
</dbReference>
<name>A0A1H8BZB8_STIAU</name>
<dbReference type="AlphaFoldDB" id="A0A1H8BZB8"/>
<feature type="transmembrane region" description="Helical" evidence="1">
    <location>
        <begin position="203"/>
        <end position="224"/>
    </location>
</feature>
<proteinExistence type="predicted"/>
<keyword evidence="1" id="KW-0472">Membrane</keyword>
<reference evidence="3" key="1">
    <citation type="submission" date="2016-10" db="EMBL/GenBank/DDBJ databases">
        <authorList>
            <person name="Varghese N."/>
            <person name="Submissions S."/>
        </authorList>
    </citation>
    <scope>NUCLEOTIDE SEQUENCE [LARGE SCALE GENOMIC DNA]</scope>
    <source>
        <strain evidence="3">DSM 17044</strain>
    </source>
</reference>
<dbReference type="EMBL" id="FOAP01000025">
    <property type="protein sequence ID" value="SEM88180.1"/>
    <property type="molecule type" value="Genomic_DNA"/>
</dbReference>
<dbReference type="InterPro" id="IPR049500">
    <property type="entry name" value="Peptidase_M50B-like"/>
</dbReference>
<dbReference type="PANTHER" id="PTHR33979">
    <property type="entry name" value="OS02G0221600 PROTEIN"/>
    <property type="match status" value="1"/>
</dbReference>
<gene>
    <name evidence="2" type="ORF">SAMN05444354_12510</name>
</gene>
<evidence type="ECO:0000256" key="1">
    <source>
        <dbReference type="SAM" id="Phobius"/>
    </source>
</evidence>
<dbReference type="Pfam" id="PF13398">
    <property type="entry name" value="Peptidase_M50B"/>
    <property type="match status" value="1"/>
</dbReference>
<keyword evidence="3" id="KW-1185">Reference proteome</keyword>
<sequence>MQTASGAKLNAGRILLLLLFLGAGWYFWDTAALLPLKLLVVMMHESGHAIATLLVGGSVEHITLRLDQSGACLSSLPPGIFRKIFVFSGGYLGSAVVGAGLLLATFRFRLRRWVLGATCVWLGVMGILYARDPFTLAFCVGTSVVLGLAARFLPQGAVDVLNLFLAAFTALYALFDLRDDLWDSSIRSLSDAALLAQHTWVPAIAWAALWTLLGVLLLGWAAYISMHARPASPFSSMSMPSRRF</sequence>
<dbReference type="OrthoDB" id="5381474at2"/>
<evidence type="ECO:0000313" key="3">
    <source>
        <dbReference type="Proteomes" id="UP000182719"/>
    </source>
</evidence>
<dbReference type="Proteomes" id="UP000182719">
    <property type="component" value="Unassembled WGS sequence"/>
</dbReference>